<comment type="cofactor">
    <cofactor evidence="1">
        <name>Zn(2+)</name>
        <dbReference type="ChEBI" id="CHEBI:29105"/>
    </cofactor>
</comment>
<dbReference type="STRING" id="47839.BN973_01406"/>
<evidence type="ECO:0000313" key="6">
    <source>
        <dbReference type="EMBL" id="ORX02539.1"/>
    </source>
</evidence>
<reference evidence="5" key="2">
    <citation type="submission" date="2014-04" db="EMBL/GenBank/DDBJ databases">
        <authorList>
            <person name="Urmite Genomes U."/>
        </authorList>
    </citation>
    <scope>NUCLEOTIDE SEQUENCE</scope>
    <source>
        <strain evidence="5">DSM 44626</strain>
    </source>
</reference>
<keyword evidence="7" id="KW-1185">Reference proteome</keyword>
<dbReference type="Proteomes" id="UP000028880">
    <property type="component" value="Unassembled WGS sequence"/>
</dbReference>
<dbReference type="SUPFAM" id="SSF51735">
    <property type="entry name" value="NAD(P)-binding Rossmann-fold domains"/>
    <property type="match status" value="1"/>
</dbReference>
<feature type="domain" description="Alcohol dehydrogenase-like N-terminal" evidence="4">
    <location>
        <begin position="44"/>
        <end position="179"/>
    </location>
</feature>
<name>A0A024JT97_9MYCO</name>
<dbReference type="Proteomes" id="UP000193710">
    <property type="component" value="Unassembled WGS sequence"/>
</dbReference>
<dbReference type="InterPro" id="IPR013149">
    <property type="entry name" value="ADH-like_C"/>
</dbReference>
<dbReference type="PANTHER" id="PTHR43401:SF2">
    <property type="entry name" value="L-THREONINE 3-DEHYDROGENASE"/>
    <property type="match status" value="1"/>
</dbReference>
<dbReference type="HOGENOM" id="CLU_026673_11_0_11"/>
<reference evidence="5" key="1">
    <citation type="journal article" date="2014" name="Genome Announc.">
        <title>Draft Genome Sequence of Mycobacterium triplex DSM 44626.</title>
        <authorList>
            <person name="Sassi M."/>
            <person name="Croce O."/>
            <person name="Robert C."/>
            <person name="Raoult D."/>
            <person name="Drancourt M."/>
        </authorList>
    </citation>
    <scope>NUCLEOTIDE SEQUENCE [LARGE SCALE GENOMIC DNA]</scope>
    <source>
        <strain evidence="5">DSM 44626</strain>
    </source>
</reference>
<dbReference type="Pfam" id="PF08240">
    <property type="entry name" value="ADH_N"/>
    <property type="match status" value="1"/>
</dbReference>
<dbReference type="InterPro" id="IPR036291">
    <property type="entry name" value="NAD(P)-bd_dom_sf"/>
</dbReference>
<dbReference type="Gene3D" id="3.90.180.10">
    <property type="entry name" value="Medium-chain alcohol dehydrogenases, catalytic domain"/>
    <property type="match status" value="1"/>
</dbReference>
<dbReference type="Gene3D" id="3.40.50.720">
    <property type="entry name" value="NAD(P)-binding Rossmann-like Domain"/>
    <property type="match status" value="1"/>
</dbReference>
<accession>A0A024JT97</accession>
<dbReference type="InterPro" id="IPR050129">
    <property type="entry name" value="Zn_alcohol_dh"/>
</dbReference>
<dbReference type="GO" id="GO:0016491">
    <property type="term" value="F:oxidoreductase activity"/>
    <property type="evidence" value="ECO:0007669"/>
    <property type="project" value="UniProtKB-KW"/>
</dbReference>
<organism evidence="5">
    <name type="scientific">Mycobacterium triplex</name>
    <dbReference type="NCBI Taxonomy" id="47839"/>
    <lineage>
        <taxon>Bacteria</taxon>
        <taxon>Bacillati</taxon>
        <taxon>Actinomycetota</taxon>
        <taxon>Actinomycetes</taxon>
        <taxon>Mycobacteriales</taxon>
        <taxon>Mycobacteriaceae</taxon>
        <taxon>Mycobacterium</taxon>
        <taxon>Mycobacterium simiae complex</taxon>
    </lineage>
</organism>
<sequence length="423" mass="45401">MKALVYGVAPEPFEVPQDANTLTLNLARTPTALRQLPDPQLPHEDWVVTRPRLTGICGSDSKQILMDFGEDDADNAMGGFCSFPQVMGHEVVADVVALGPKARGLEVGQRVVLNPWLSCGPRGIEPVCPACESGDYSLCWSFTDGDIKPGIHTGVSADVTGGYAELMPAHDSMLFAVPEAIPDEMAVFADPFSVSLHAITRHPPPRSGRVLVYGAGSLGLGAVAILRALYPDVAVAVVARFDAQAEAARKFGAAKVVAHEPRLALIEELVAWGGGRLRQPLLGLPMAHPGAVDVVYDTVGKPETFEVGVRVLRSRGTLVKAGVHAPGRWEWSPLYFKEIALVGSNAFGFEEVDGQRKHAIGHYLDLVAAGRVDLRPMLTHTFALDRWRDAFLAIANQGESGAIKVAIDQRQSSVSRAGWRGSR</sequence>
<evidence type="ECO:0000256" key="1">
    <source>
        <dbReference type="ARBA" id="ARBA00001947"/>
    </source>
</evidence>
<dbReference type="InterPro" id="IPR013154">
    <property type="entry name" value="ADH-like_N"/>
</dbReference>
<dbReference type="EMBL" id="LQPY01000026">
    <property type="protein sequence ID" value="ORX02539.1"/>
    <property type="molecule type" value="Genomic_DNA"/>
</dbReference>
<dbReference type="OrthoDB" id="241504at2"/>
<evidence type="ECO:0000256" key="2">
    <source>
        <dbReference type="ARBA" id="ARBA00023002"/>
    </source>
</evidence>
<evidence type="ECO:0000259" key="3">
    <source>
        <dbReference type="Pfam" id="PF00107"/>
    </source>
</evidence>
<dbReference type="SUPFAM" id="SSF50129">
    <property type="entry name" value="GroES-like"/>
    <property type="match status" value="1"/>
</dbReference>
<reference evidence="6 7" key="3">
    <citation type="submission" date="2016-01" db="EMBL/GenBank/DDBJ databases">
        <title>The new phylogeny of the genus Mycobacterium.</title>
        <authorList>
            <person name="Tarcisio F."/>
            <person name="Conor M."/>
            <person name="Antonella G."/>
            <person name="Elisabetta G."/>
            <person name="Giulia F.S."/>
            <person name="Sara T."/>
            <person name="Anna F."/>
            <person name="Clotilde B."/>
            <person name="Roberto B."/>
            <person name="Veronica D.S."/>
            <person name="Fabio R."/>
            <person name="Monica P."/>
            <person name="Olivier J."/>
            <person name="Enrico T."/>
            <person name="Nicola S."/>
        </authorList>
    </citation>
    <scope>NUCLEOTIDE SEQUENCE [LARGE SCALE GENOMIC DNA]</scope>
    <source>
        <strain evidence="6 7">DSM 44626</strain>
    </source>
</reference>
<proteinExistence type="predicted"/>
<keyword evidence="2" id="KW-0560">Oxidoreductase</keyword>
<dbReference type="Pfam" id="PF00107">
    <property type="entry name" value="ADH_zinc_N"/>
    <property type="match status" value="1"/>
</dbReference>
<dbReference type="EMBL" id="HG964446">
    <property type="protein sequence ID" value="CDO87055.1"/>
    <property type="molecule type" value="Genomic_DNA"/>
</dbReference>
<dbReference type="eggNOG" id="COG1063">
    <property type="taxonomic scope" value="Bacteria"/>
</dbReference>
<gene>
    <name evidence="6" type="ORF">AWC29_20025</name>
    <name evidence="5" type="ORF">BN973_01406</name>
</gene>
<evidence type="ECO:0000313" key="5">
    <source>
        <dbReference type="EMBL" id="CDO87055.1"/>
    </source>
</evidence>
<dbReference type="RefSeq" id="WP_051641142.1">
    <property type="nucleotide sequence ID" value="NZ_HG964446.1"/>
</dbReference>
<dbReference type="PANTHER" id="PTHR43401">
    <property type="entry name" value="L-THREONINE 3-DEHYDROGENASE"/>
    <property type="match status" value="1"/>
</dbReference>
<dbReference type="InterPro" id="IPR011032">
    <property type="entry name" value="GroES-like_sf"/>
</dbReference>
<evidence type="ECO:0000313" key="7">
    <source>
        <dbReference type="Proteomes" id="UP000193710"/>
    </source>
</evidence>
<feature type="domain" description="Alcohol dehydrogenase-like C-terminal" evidence="3">
    <location>
        <begin position="218"/>
        <end position="351"/>
    </location>
</feature>
<protein>
    <submittedName>
        <fullName evidence="6">Oxidoreductase</fullName>
    </submittedName>
    <submittedName>
        <fullName evidence="5">Zinc-binding dehydrogenase</fullName>
    </submittedName>
</protein>
<evidence type="ECO:0000259" key="4">
    <source>
        <dbReference type="Pfam" id="PF08240"/>
    </source>
</evidence>
<dbReference type="AlphaFoldDB" id="A0A024JT97"/>